<dbReference type="Pfam" id="PF04216">
    <property type="entry name" value="FdhE_N"/>
    <property type="match status" value="1"/>
</dbReference>
<dbReference type="Gene3D" id="3.90.1670.10">
    <property type="entry name" value="FdhE-like domain"/>
    <property type="match status" value="1"/>
</dbReference>
<organism evidence="5 6">
    <name type="scientific">Vogesella aquatica</name>
    <dbReference type="NCBI Taxonomy" id="2984206"/>
    <lineage>
        <taxon>Bacteria</taxon>
        <taxon>Pseudomonadati</taxon>
        <taxon>Pseudomonadota</taxon>
        <taxon>Betaproteobacteria</taxon>
        <taxon>Neisseriales</taxon>
        <taxon>Chromobacteriaceae</taxon>
        <taxon>Vogesella</taxon>
    </lineage>
</organism>
<dbReference type="PANTHER" id="PTHR37689">
    <property type="entry name" value="PROTEIN FDHE"/>
    <property type="match status" value="1"/>
</dbReference>
<gene>
    <name evidence="5" type="primary">fdhE</name>
    <name evidence="5" type="ORF">PQU95_06065</name>
</gene>
<evidence type="ECO:0000313" key="6">
    <source>
        <dbReference type="Proteomes" id="UP001219956"/>
    </source>
</evidence>
<evidence type="ECO:0000256" key="1">
    <source>
        <dbReference type="ARBA" id="ARBA00022490"/>
    </source>
</evidence>
<dbReference type="RefSeq" id="WP_272751171.1">
    <property type="nucleotide sequence ID" value="NZ_JAQQLF010000006.1"/>
</dbReference>
<name>A0ABT5IWV5_9NEIS</name>
<dbReference type="Proteomes" id="UP001219956">
    <property type="component" value="Unassembled WGS sequence"/>
</dbReference>
<dbReference type="InterPro" id="IPR056797">
    <property type="entry name" value="FdhE_central"/>
</dbReference>
<dbReference type="Pfam" id="PF24859">
    <property type="entry name" value="FdhE_central"/>
    <property type="match status" value="1"/>
</dbReference>
<reference evidence="5 6" key="1">
    <citation type="submission" date="2023-01" db="EMBL/GenBank/DDBJ databases">
        <title>Novel species of the genus Vogesella isolated from rivers.</title>
        <authorList>
            <person name="Lu H."/>
        </authorList>
    </citation>
    <scope>NUCLEOTIDE SEQUENCE [LARGE SCALE GENOMIC DNA]</scope>
    <source>
        <strain evidence="5 6">DC21W</strain>
    </source>
</reference>
<dbReference type="InterPro" id="IPR006452">
    <property type="entry name" value="Formate_DH_accessory"/>
</dbReference>
<dbReference type="InterPro" id="IPR024064">
    <property type="entry name" value="FdhE-like_sf"/>
</dbReference>
<dbReference type="EMBL" id="JAQQLF010000006">
    <property type="protein sequence ID" value="MDC7716780.1"/>
    <property type="molecule type" value="Genomic_DNA"/>
</dbReference>
<keyword evidence="6" id="KW-1185">Reference proteome</keyword>
<dbReference type="SUPFAM" id="SSF144020">
    <property type="entry name" value="FdhE-like"/>
    <property type="match status" value="1"/>
</dbReference>
<sequence length="294" mass="31394">MFIDDLAIQDTAIPQPLRPPGQQVFTRRAERLRTLAQGHAMADFLHCCAAIAQAQQACHDSLAEQAVNSTACLRDILARLHQALGQALGDGSHSAILCLLAMDDDALQALALSLRAGTAAANPALQAGLPLLGAALQVQAVISARQRDLGRLQHTESDHCPVCHAPPVASLLRRGDSGHAVRYACCSQCASEWHVTRVKCLGCGNTRQLQYRSLAHRDAEPAAANHKQPHQHRAVQEAECCDSCHGELKIVSTLLDPLAEPFADDLASLMLDMLAGEAGYGRIGVNPYFIAGDS</sequence>
<dbReference type="Pfam" id="PF24860">
    <property type="entry name" value="FdhE_C"/>
    <property type="match status" value="1"/>
</dbReference>
<protein>
    <submittedName>
        <fullName evidence="5">Formate dehydrogenase accessory protein FdhE</fullName>
    </submittedName>
</protein>
<feature type="domain" description="FdhE central" evidence="3">
    <location>
        <begin position="159"/>
        <end position="197"/>
    </location>
</feature>
<comment type="caution">
    <text evidence="5">The sequence shown here is derived from an EMBL/GenBank/DDBJ whole genome shotgun (WGS) entry which is preliminary data.</text>
</comment>
<accession>A0ABT5IWV5</accession>
<dbReference type="InterPro" id="IPR056796">
    <property type="entry name" value="FdhE_C"/>
</dbReference>
<evidence type="ECO:0000259" key="2">
    <source>
        <dbReference type="Pfam" id="PF04216"/>
    </source>
</evidence>
<dbReference type="PANTHER" id="PTHR37689:SF1">
    <property type="entry name" value="PROTEIN FDHE"/>
    <property type="match status" value="1"/>
</dbReference>
<proteinExistence type="predicted"/>
<evidence type="ECO:0000313" key="5">
    <source>
        <dbReference type="EMBL" id="MDC7716780.1"/>
    </source>
</evidence>
<dbReference type="CDD" id="cd16341">
    <property type="entry name" value="FdhE"/>
    <property type="match status" value="1"/>
</dbReference>
<dbReference type="InterPro" id="IPR056774">
    <property type="entry name" value="FdhE_N"/>
</dbReference>
<feature type="domain" description="FdhE C-terminal" evidence="4">
    <location>
        <begin position="198"/>
        <end position="288"/>
    </location>
</feature>
<feature type="domain" description="FdhE N-terminal" evidence="2">
    <location>
        <begin position="13"/>
        <end position="64"/>
    </location>
</feature>
<keyword evidence="1" id="KW-0963">Cytoplasm</keyword>
<evidence type="ECO:0000259" key="4">
    <source>
        <dbReference type="Pfam" id="PF24860"/>
    </source>
</evidence>
<evidence type="ECO:0000259" key="3">
    <source>
        <dbReference type="Pfam" id="PF24859"/>
    </source>
</evidence>